<dbReference type="GO" id="GO:0008255">
    <property type="term" value="F:ecdysis-triggering hormone activity"/>
    <property type="evidence" value="ECO:0007669"/>
    <property type="project" value="InterPro"/>
</dbReference>
<proteinExistence type="predicted"/>
<comment type="caution">
    <text evidence="2">The sequence shown here is derived from an EMBL/GenBank/DDBJ whole genome shotgun (WGS) entry which is preliminary data.</text>
</comment>
<dbReference type="Proteomes" id="UP000310200">
    <property type="component" value="Unassembled WGS sequence"/>
</dbReference>
<feature type="region of interest" description="Disordered" evidence="1">
    <location>
        <begin position="1"/>
        <end position="22"/>
    </location>
</feature>
<dbReference type="InterPro" id="IPR006825">
    <property type="entry name" value="Eclosion"/>
</dbReference>
<name>A0A4S2JR27_9HYME</name>
<dbReference type="GO" id="GO:0018990">
    <property type="term" value="P:ecdysis, chitin-based cuticle"/>
    <property type="evidence" value="ECO:0007669"/>
    <property type="project" value="InterPro"/>
</dbReference>
<gene>
    <name evidence="2" type="ORF">DBV15_03259</name>
</gene>
<reference evidence="2 3" key="1">
    <citation type="journal article" date="2019" name="Philos. Trans. R. Soc. Lond., B, Biol. Sci.">
        <title>Ant behaviour and brain gene expression of defending hosts depend on the ecological success of the intruding social parasite.</title>
        <authorList>
            <person name="Kaur R."/>
            <person name="Stoldt M."/>
            <person name="Jongepier E."/>
            <person name="Feldmeyer B."/>
            <person name="Menzel F."/>
            <person name="Bornberg-Bauer E."/>
            <person name="Foitzik S."/>
        </authorList>
    </citation>
    <scope>NUCLEOTIDE SEQUENCE [LARGE SCALE GENOMIC DNA]</scope>
    <source>
        <tissue evidence="2">Whole body</tissue>
    </source>
</reference>
<protein>
    <submittedName>
        <fullName evidence="2">Uncharacterized protein</fullName>
    </submittedName>
</protein>
<evidence type="ECO:0000313" key="2">
    <source>
        <dbReference type="EMBL" id="TGZ37279.1"/>
    </source>
</evidence>
<evidence type="ECO:0000256" key="1">
    <source>
        <dbReference type="SAM" id="MobiDB-lite"/>
    </source>
</evidence>
<sequence length="81" mass="9270">MDAFGAESVERNAAQRSSKTARMSGDMILICRNARQRERERAVSYTHLDVYKRQGACIRNCAQCTKMFGTYFMGQKCVDFC</sequence>
<accession>A0A4S2JR27</accession>
<dbReference type="GO" id="GO:0007218">
    <property type="term" value="P:neuropeptide signaling pathway"/>
    <property type="evidence" value="ECO:0007669"/>
    <property type="project" value="InterPro"/>
</dbReference>
<evidence type="ECO:0000313" key="3">
    <source>
        <dbReference type="Proteomes" id="UP000310200"/>
    </source>
</evidence>
<feature type="non-terminal residue" evidence="2">
    <location>
        <position position="81"/>
    </location>
</feature>
<organism evidence="2 3">
    <name type="scientific">Temnothorax longispinosus</name>
    <dbReference type="NCBI Taxonomy" id="300112"/>
    <lineage>
        <taxon>Eukaryota</taxon>
        <taxon>Metazoa</taxon>
        <taxon>Ecdysozoa</taxon>
        <taxon>Arthropoda</taxon>
        <taxon>Hexapoda</taxon>
        <taxon>Insecta</taxon>
        <taxon>Pterygota</taxon>
        <taxon>Neoptera</taxon>
        <taxon>Endopterygota</taxon>
        <taxon>Hymenoptera</taxon>
        <taxon>Apocrita</taxon>
        <taxon>Aculeata</taxon>
        <taxon>Formicoidea</taxon>
        <taxon>Formicidae</taxon>
        <taxon>Myrmicinae</taxon>
        <taxon>Temnothorax</taxon>
    </lineage>
</organism>
<keyword evidence="3" id="KW-1185">Reference proteome</keyword>
<dbReference type="EMBL" id="QBLH01003572">
    <property type="protein sequence ID" value="TGZ37279.1"/>
    <property type="molecule type" value="Genomic_DNA"/>
</dbReference>
<dbReference type="AlphaFoldDB" id="A0A4S2JR27"/>
<dbReference type="Pfam" id="PF04736">
    <property type="entry name" value="Eclosion"/>
    <property type="match status" value="1"/>
</dbReference>